<dbReference type="eggNOG" id="COG0421">
    <property type="taxonomic scope" value="Bacteria"/>
</dbReference>
<evidence type="ECO:0000313" key="3">
    <source>
        <dbReference type="EMBL" id="ABD27513.1"/>
    </source>
</evidence>
<dbReference type="AlphaFoldDB" id="Q2G3R0"/>
<dbReference type="Gene3D" id="3.40.50.150">
    <property type="entry name" value="Vaccinia Virus protein VP39"/>
    <property type="match status" value="1"/>
</dbReference>
<dbReference type="STRING" id="279238.Saro_3078"/>
<evidence type="ECO:0000313" key="4">
    <source>
        <dbReference type="Proteomes" id="UP000009134"/>
    </source>
</evidence>
<dbReference type="RefSeq" id="WP_011446717.1">
    <property type="nucleotide sequence ID" value="NC_007794.1"/>
</dbReference>
<dbReference type="PANTHER" id="PTHR43317">
    <property type="entry name" value="THERMOSPERMINE SYNTHASE ACAULIS5"/>
    <property type="match status" value="1"/>
</dbReference>
<accession>Q2G3R0</accession>
<dbReference type="CDD" id="cd02440">
    <property type="entry name" value="AdoMet_MTases"/>
    <property type="match status" value="1"/>
</dbReference>
<evidence type="ECO:0008006" key="5">
    <source>
        <dbReference type="Google" id="ProtNLM"/>
    </source>
</evidence>
<proteinExistence type="predicted"/>
<dbReference type="GO" id="GO:0006596">
    <property type="term" value="P:polyamine biosynthetic process"/>
    <property type="evidence" value="ECO:0007669"/>
    <property type="project" value="UniProtKB-KW"/>
</dbReference>
<name>Q2G3R0_NOVAD</name>
<dbReference type="PANTHER" id="PTHR43317:SF3">
    <property type="entry name" value="BLR2883 PROTEIN"/>
    <property type="match status" value="1"/>
</dbReference>
<keyword evidence="4" id="KW-1185">Reference proteome</keyword>
<evidence type="ECO:0000256" key="2">
    <source>
        <dbReference type="SAM" id="MobiDB-lite"/>
    </source>
</evidence>
<dbReference type="InterPro" id="IPR029063">
    <property type="entry name" value="SAM-dependent_MTases_sf"/>
</dbReference>
<gene>
    <name evidence="3" type="ordered locus">Saro_3078</name>
</gene>
<dbReference type="EMBL" id="CP000248">
    <property type="protein sequence ID" value="ABD27513.1"/>
    <property type="molecule type" value="Genomic_DNA"/>
</dbReference>
<keyword evidence="1" id="KW-0620">Polyamine biosynthesis</keyword>
<sequence length="254" mass="27309">MDTPAAQALVDRPSEQPGWSELHPDDELIDVAFVPDGSRLRLVRNGSEYVILLDHHELMSTDVVASEQELARVTCERLGAVPGLQMLIGGYGMGFTLRAALAALGQDAEVTVAEIVPKIVEWARGPMRDFTAGCLDDPRVQLVEEDVGMLIAAARGGYDAILLDVDNGPEGLTRRVNDWLYSASGLEAARTALRPGGILAIWSATPDDRFTGLLARSGFEVNVVAVEAREGVRGNEEAWKHALILARKAVTNGG</sequence>
<feature type="region of interest" description="Disordered" evidence="2">
    <location>
        <begin position="1"/>
        <end position="21"/>
    </location>
</feature>
<dbReference type="SUPFAM" id="SSF53335">
    <property type="entry name" value="S-adenosyl-L-methionine-dependent methyltransferases"/>
    <property type="match status" value="1"/>
</dbReference>
<dbReference type="Proteomes" id="UP000009134">
    <property type="component" value="Chromosome"/>
</dbReference>
<evidence type="ECO:0000256" key="1">
    <source>
        <dbReference type="ARBA" id="ARBA00023115"/>
    </source>
</evidence>
<organism evidence="3 4">
    <name type="scientific">Novosphingobium aromaticivorans (strain ATCC 700278 / DSM 12444 / CCUG 56034 / CIP 105152 / NBRC 16084 / F199)</name>
    <dbReference type="NCBI Taxonomy" id="279238"/>
    <lineage>
        <taxon>Bacteria</taxon>
        <taxon>Pseudomonadati</taxon>
        <taxon>Pseudomonadota</taxon>
        <taxon>Alphaproteobacteria</taxon>
        <taxon>Sphingomonadales</taxon>
        <taxon>Sphingomonadaceae</taxon>
        <taxon>Novosphingobium</taxon>
    </lineage>
</organism>
<reference evidence="4" key="1">
    <citation type="submission" date="2006-01" db="EMBL/GenBank/DDBJ databases">
        <title>Complete sequence of Novosphingobium aromaticivorans DSM 12444.</title>
        <authorList>
            <consortium name="US DOE Joint Genome Institute"/>
            <person name="Copeland A."/>
            <person name="Lucas S."/>
            <person name="Lapidus A."/>
            <person name="Barry K."/>
            <person name="Detter J.C."/>
            <person name="Glavina T."/>
            <person name="Hammon N."/>
            <person name="Israni S."/>
            <person name="Pitluck S."/>
            <person name="Chain P."/>
            <person name="Malfatti S."/>
            <person name="Shin M."/>
            <person name="Vergez L."/>
            <person name="Schmutz J."/>
            <person name="Larimer F."/>
            <person name="Land M."/>
            <person name="Kyrpides N."/>
            <person name="Ivanova N."/>
            <person name="Fredrickson J."/>
            <person name="Balkwill D."/>
            <person name="Romine M.F."/>
            <person name="Richardson P."/>
        </authorList>
    </citation>
    <scope>NUCLEOTIDE SEQUENCE [LARGE SCALE GENOMIC DNA]</scope>
    <source>
        <strain evidence="4">ATCC 700278 / DSM 12444 / CCUG 56034 / CIP 105152 / NBRC 16084 / F199</strain>
    </source>
</reference>
<dbReference type="KEGG" id="nar:Saro_3078"/>
<protein>
    <recommendedName>
        <fullName evidence="5">Spermidine synthase</fullName>
    </recommendedName>
</protein>
<dbReference type="HOGENOM" id="CLU_101666_0_0_5"/>
<dbReference type="Pfam" id="PF01564">
    <property type="entry name" value="Spermine_synth"/>
    <property type="match status" value="1"/>
</dbReference>